<dbReference type="AlphaFoldDB" id="A0A9I9E740"/>
<accession>A0A9I9E740</accession>
<name>A0A9I9E740_CUCME</name>
<keyword evidence="1" id="KW-0812">Transmembrane</keyword>
<reference evidence="2" key="1">
    <citation type="submission" date="2023-03" db="UniProtKB">
        <authorList>
            <consortium name="EnsemblPlants"/>
        </authorList>
    </citation>
    <scope>IDENTIFICATION</scope>
</reference>
<sequence>MFLDSNYFPSILSPLIFSIVKVLPILNDPRQLKWQSLAIALLLIEIYCNLQLFELSIYKVQHYI</sequence>
<protein>
    <submittedName>
        <fullName evidence="2">Uncharacterized protein</fullName>
    </submittedName>
</protein>
<feature type="transmembrane region" description="Helical" evidence="1">
    <location>
        <begin position="6"/>
        <end position="26"/>
    </location>
</feature>
<evidence type="ECO:0000256" key="1">
    <source>
        <dbReference type="SAM" id="Phobius"/>
    </source>
</evidence>
<dbReference type="Gramene" id="MELO3C029628.2.1">
    <property type="protein sequence ID" value="MELO3C029628.2.1"/>
    <property type="gene ID" value="MELO3C029628.2"/>
</dbReference>
<feature type="transmembrane region" description="Helical" evidence="1">
    <location>
        <begin position="38"/>
        <end position="58"/>
    </location>
</feature>
<dbReference type="EnsemblPlants" id="MELO3C029628.2.1">
    <property type="protein sequence ID" value="MELO3C029628.2.1"/>
    <property type="gene ID" value="MELO3C029628.2"/>
</dbReference>
<evidence type="ECO:0000313" key="2">
    <source>
        <dbReference type="EnsemblPlants" id="MELO3C029628.2.1"/>
    </source>
</evidence>
<proteinExistence type="predicted"/>
<organism evidence="2">
    <name type="scientific">Cucumis melo</name>
    <name type="common">Muskmelon</name>
    <dbReference type="NCBI Taxonomy" id="3656"/>
    <lineage>
        <taxon>Eukaryota</taxon>
        <taxon>Viridiplantae</taxon>
        <taxon>Streptophyta</taxon>
        <taxon>Embryophyta</taxon>
        <taxon>Tracheophyta</taxon>
        <taxon>Spermatophyta</taxon>
        <taxon>Magnoliopsida</taxon>
        <taxon>eudicotyledons</taxon>
        <taxon>Gunneridae</taxon>
        <taxon>Pentapetalae</taxon>
        <taxon>rosids</taxon>
        <taxon>fabids</taxon>
        <taxon>Cucurbitales</taxon>
        <taxon>Cucurbitaceae</taxon>
        <taxon>Benincaseae</taxon>
        <taxon>Cucumis</taxon>
    </lineage>
</organism>
<keyword evidence="1" id="KW-1133">Transmembrane helix</keyword>
<keyword evidence="1" id="KW-0472">Membrane</keyword>